<dbReference type="InterPro" id="IPR006070">
    <property type="entry name" value="Sua5-like_dom"/>
</dbReference>
<comment type="catalytic activity">
    <reaction evidence="11">
        <text>L-threonine + hydrogencarbonate + ATP = L-threonylcarbamoyladenylate + diphosphate + H2O</text>
        <dbReference type="Rhea" id="RHEA:36407"/>
        <dbReference type="ChEBI" id="CHEBI:15377"/>
        <dbReference type="ChEBI" id="CHEBI:17544"/>
        <dbReference type="ChEBI" id="CHEBI:30616"/>
        <dbReference type="ChEBI" id="CHEBI:33019"/>
        <dbReference type="ChEBI" id="CHEBI:57926"/>
        <dbReference type="ChEBI" id="CHEBI:73682"/>
        <dbReference type="EC" id="2.7.7.87"/>
    </reaction>
</comment>
<evidence type="ECO:0000313" key="13">
    <source>
        <dbReference type="EMBL" id="KKW16564.1"/>
    </source>
</evidence>
<protein>
    <recommendedName>
        <fullName evidence="10">L-threonylcarbamoyladenylate synthase</fullName>
        <ecNumber evidence="3">2.7.7.87</ecNumber>
    </recommendedName>
    <alternativeName>
        <fullName evidence="10">L-threonylcarbamoyladenylate synthase</fullName>
    </alternativeName>
</protein>
<evidence type="ECO:0000256" key="2">
    <source>
        <dbReference type="ARBA" id="ARBA00007663"/>
    </source>
</evidence>
<dbReference type="Pfam" id="PF01300">
    <property type="entry name" value="Sua5_yciO_yrdC"/>
    <property type="match status" value="1"/>
</dbReference>
<dbReference type="SUPFAM" id="SSF55821">
    <property type="entry name" value="YrdC/RibB"/>
    <property type="match status" value="1"/>
</dbReference>
<dbReference type="NCBIfam" id="TIGR00057">
    <property type="entry name" value="L-threonylcarbamoyladenylate synthase"/>
    <property type="match status" value="1"/>
</dbReference>
<dbReference type="GO" id="GO:0005524">
    <property type="term" value="F:ATP binding"/>
    <property type="evidence" value="ECO:0007669"/>
    <property type="project" value="UniProtKB-KW"/>
</dbReference>
<proteinExistence type="inferred from homology"/>
<sequence>MMEIVRLADVGVEAAALQAAATLRSGGVIIYPTDTLYGLGADALSDSAVAKVKRIKGRDERKPIHAILANIETAKNYVVMNDKASLLARMFWPGSLTLIFKKKEGVDTGIGSAIDTFGVRVSDNSFALELACTFGKPYTGTSANRSGEKPEHSIKGILAQLGEAVSDIDLVIDAGELPESPPSTVVDVRSADPVILREGAVSIAEVWNALRTER</sequence>
<evidence type="ECO:0000259" key="12">
    <source>
        <dbReference type="PROSITE" id="PS51163"/>
    </source>
</evidence>
<gene>
    <name evidence="13" type="ORF">UY57_C0038G0007</name>
</gene>
<dbReference type="GO" id="GO:0061710">
    <property type="term" value="F:L-threonylcarbamoyladenylate synthase"/>
    <property type="evidence" value="ECO:0007669"/>
    <property type="project" value="UniProtKB-EC"/>
</dbReference>
<dbReference type="Gene3D" id="3.90.870.10">
    <property type="entry name" value="DHBP synthase"/>
    <property type="match status" value="1"/>
</dbReference>
<dbReference type="EMBL" id="LCQM01000038">
    <property type="protein sequence ID" value="KKW16564.1"/>
    <property type="molecule type" value="Genomic_DNA"/>
</dbReference>
<dbReference type="PANTHER" id="PTHR17490">
    <property type="entry name" value="SUA5"/>
    <property type="match status" value="1"/>
</dbReference>
<keyword evidence="6" id="KW-0819">tRNA processing</keyword>
<organism evidence="13 14">
    <name type="scientific">Candidatus Kaiserbacteria bacterium GW2011_GWB1_50_17</name>
    <dbReference type="NCBI Taxonomy" id="1618673"/>
    <lineage>
        <taxon>Bacteria</taxon>
        <taxon>Candidatus Kaiseribacteriota</taxon>
    </lineage>
</organism>
<evidence type="ECO:0000256" key="4">
    <source>
        <dbReference type="ARBA" id="ARBA00022490"/>
    </source>
</evidence>
<dbReference type="InterPro" id="IPR050156">
    <property type="entry name" value="TC-AMP_synthase_SUA5"/>
</dbReference>
<evidence type="ECO:0000256" key="8">
    <source>
        <dbReference type="ARBA" id="ARBA00022741"/>
    </source>
</evidence>
<reference evidence="13 14" key="1">
    <citation type="journal article" date="2015" name="Nature">
        <title>rRNA introns, odd ribosomes, and small enigmatic genomes across a large radiation of phyla.</title>
        <authorList>
            <person name="Brown C.T."/>
            <person name="Hug L.A."/>
            <person name="Thomas B.C."/>
            <person name="Sharon I."/>
            <person name="Castelle C.J."/>
            <person name="Singh A."/>
            <person name="Wilkins M.J."/>
            <person name="Williams K.H."/>
            <person name="Banfield J.F."/>
        </authorList>
    </citation>
    <scope>NUCLEOTIDE SEQUENCE [LARGE SCALE GENOMIC DNA]</scope>
</reference>
<dbReference type="InterPro" id="IPR017945">
    <property type="entry name" value="DHBP_synth_RibB-like_a/b_dom"/>
</dbReference>
<dbReference type="GO" id="GO:0008033">
    <property type="term" value="P:tRNA processing"/>
    <property type="evidence" value="ECO:0007669"/>
    <property type="project" value="UniProtKB-KW"/>
</dbReference>
<dbReference type="PROSITE" id="PS51163">
    <property type="entry name" value="YRDC"/>
    <property type="match status" value="1"/>
</dbReference>
<evidence type="ECO:0000256" key="3">
    <source>
        <dbReference type="ARBA" id="ARBA00012584"/>
    </source>
</evidence>
<dbReference type="Proteomes" id="UP000034120">
    <property type="component" value="Unassembled WGS sequence"/>
</dbReference>
<dbReference type="EC" id="2.7.7.87" evidence="3"/>
<dbReference type="GO" id="GO:0005737">
    <property type="term" value="C:cytoplasm"/>
    <property type="evidence" value="ECO:0007669"/>
    <property type="project" value="UniProtKB-SubCell"/>
</dbReference>
<evidence type="ECO:0000256" key="1">
    <source>
        <dbReference type="ARBA" id="ARBA00004496"/>
    </source>
</evidence>
<dbReference type="GO" id="GO:0003725">
    <property type="term" value="F:double-stranded RNA binding"/>
    <property type="evidence" value="ECO:0007669"/>
    <property type="project" value="InterPro"/>
</dbReference>
<comment type="subcellular location">
    <subcellularLocation>
        <location evidence="1">Cytoplasm</location>
    </subcellularLocation>
</comment>
<comment type="caution">
    <text evidence="13">The sequence shown here is derived from an EMBL/GenBank/DDBJ whole genome shotgun (WGS) entry which is preliminary data.</text>
</comment>
<dbReference type="GO" id="GO:0006450">
    <property type="term" value="P:regulation of translational fidelity"/>
    <property type="evidence" value="ECO:0007669"/>
    <property type="project" value="TreeGrafter"/>
</dbReference>
<keyword evidence="8" id="KW-0547">Nucleotide-binding</keyword>
<dbReference type="AlphaFoldDB" id="A0A0G1ZBM4"/>
<feature type="domain" description="YrdC-like" evidence="12">
    <location>
        <begin position="13"/>
        <end position="201"/>
    </location>
</feature>
<evidence type="ECO:0000256" key="10">
    <source>
        <dbReference type="ARBA" id="ARBA00029774"/>
    </source>
</evidence>
<dbReference type="GO" id="GO:0000049">
    <property type="term" value="F:tRNA binding"/>
    <property type="evidence" value="ECO:0007669"/>
    <property type="project" value="TreeGrafter"/>
</dbReference>
<evidence type="ECO:0000256" key="5">
    <source>
        <dbReference type="ARBA" id="ARBA00022679"/>
    </source>
</evidence>
<keyword evidence="9" id="KW-0067">ATP-binding</keyword>
<evidence type="ECO:0000256" key="6">
    <source>
        <dbReference type="ARBA" id="ARBA00022694"/>
    </source>
</evidence>
<keyword evidence="4" id="KW-0963">Cytoplasm</keyword>
<comment type="similarity">
    <text evidence="2">Belongs to the SUA5 family.</text>
</comment>
<evidence type="ECO:0000256" key="7">
    <source>
        <dbReference type="ARBA" id="ARBA00022695"/>
    </source>
</evidence>
<evidence type="ECO:0000313" key="14">
    <source>
        <dbReference type="Proteomes" id="UP000034120"/>
    </source>
</evidence>
<evidence type="ECO:0000256" key="11">
    <source>
        <dbReference type="ARBA" id="ARBA00048366"/>
    </source>
</evidence>
<keyword evidence="7" id="KW-0548">Nucleotidyltransferase</keyword>
<accession>A0A0G1ZBM4</accession>
<evidence type="ECO:0000256" key="9">
    <source>
        <dbReference type="ARBA" id="ARBA00022840"/>
    </source>
</evidence>
<keyword evidence="5" id="KW-0808">Transferase</keyword>
<name>A0A0G1ZBM4_9BACT</name>
<dbReference type="PANTHER" id="PTHR17490:SF16">
    <property type="entry name" value="THREONYLCARBAMOYL-AMP SYNTHASE"/>
    <property type="match status" value="1"/>
</dbReference>